<keyword evidence="1" id="KW-0812">Transmembrane</keyword>
<organism evidence="3 4">
    <name type="scientific">Plakobranchus ocellatus</name>
    <dbReference type="NCBI Taxonomy" id="259542"/>
    <lineage>
        <taxon>Eukaryota</taxon>
        <taxon>Metazoa</taxon>
        <taxon>Spiralia</taxon>
        <taxon>Lophotrochozoa</taxon>
        <taxon>Mollusca</taxon>
        <taxon>Gastropoda</taxon>
        <taxon>Heterobranchia</taxon>
        <taxon>Euthyneura</taxon>
        <taxon>Panpulmonata</taxon>
        <taxon>Sacoglossa</taxon>
        <taxon>Placobranchoidea</taxon>
        <taxon>Plakobranchidae</taxon>
        <taxon>Plakobranchus</taxon>
    </lineage>
</organism>
<name>A0AAV3YEL9_9GAST</name>
<dbReference type="Proteomes" id="UP000735302">
    <property type="component" value="Unassembled WGS sequence"/>
</dbReference>
<keyword evidence="4" id="KW-1185">Reference proteome</keyword>
<dbReference type="AlphaFoldDB" id="A0AAV3YEL9"/>
<proteinExistence type="predicted"/>
<feature type="chain" id="PRO_5043898645" evidence="2">
    <location>
        <begin position="23"/>
        <end position="67"/>
    </location>
</feature>
<evidence type="ECO:0000313" key="4">
    <source>
        <dbReference type="Proteomes" id="UP000735302"/>
    </source>
</evidence>
<evidence type="ECO:0000256" key="1">
    <source>
        <dbReference type="SAM" id="Phobius"/>
    </source>
</evidence>
<gene>
    <name evidence="3" type="ORF">PoB_000770000</name>
</gene>
<evidence type="ECO:0000313" key="3">
    <source>
        <dbReference type="EMBL" id="GFN81194.1"/>
    </source>
</evidence>
<evidence type="ECO:0000256" key="2">
    <source>
        <dbReference type="SAM" id="SignalP"/>
    </source>
</evidence>
<keyword evidence="2" id="KW-0732">Signal</keyword>
<keyword evidence="1" id="KW-1133">Transmembrane helix</keyword>
<dbReference type="EMBL" id="BLXT01000919">
    <property type="protein sequence ID" value="GFN81194.1"/>
    <property type="molecule type" value="Genomic_DNA"/>
</dbReference>
<protein>
    <submittedName>
        <fullName evidence="3">Uncharacterized protein</fullName>
    </submittedName>
</protein>
<keyword evidence="1" id="KW-0472">Membrane</keyword>
<reference evidence="3 4" key="1">
    <citation type="journal article" date="2021" name="Elife">
        <title>Chloroplast acquisition without the gene transfer in kleptoplastic sea slugs, Plakobranchus ocellatus.</title>
        <authorList>
            <person name="Maeda T."/>
            <person name="Takahashi S."/>
            <person name="Yoshida T."/>
            <person name="Shimamura S."/>
            <person name="Takaki Y."/>
            <person name="Nagai Y."/>
            <person name="Toyoda A."/>
            <person name="Suzuki Y."/>
            <person name="Arimoto A."/>
            <person name="Ishii H."/>
            <person name="Satoh N."/>
            <person name="Nishiyama T."/>
            <person name="Hasebe M."/>
            <person name="Maruyama T."/>
            <person name="Minagawa J."/>
            <person name="Obokata J."/>
            <person name="Shigenobu S."/>
        </authorList>
    </citation>
    <scope>NUCLEOTIDE SEQUENCE [LARGE SCALE GENOMIC DNA]</scope>
</reference>
<feature type="signal peptide" evidence="2">
    <location>
        <begin position="1"/>
        <end position="22"/>
    </location>
</feature>
<sequence>MGKREALLAVLYLALLVSISKASTVEQVEEKAVQKRFYITATFIAVAVYAIPPPIVGGAIAALTACC</sequence>
<comment type="caution">
    <text evidence="3">The sequence shown here is derived from an EMBL/GenBank/DDBJ whole genome shotgun (WGS) entry which is preliminary data.</text>
</comment>
<feature type="transmembrane region" description="Helical" evidence="1">
    <location>
        <begin position="38"/>
        <end position="63"/>
    </location>
</feature>
<accession>A0AAV3YEL9</accession>